<evidence type="ECO:0000313" key="1">
    <source>
        <dbReference type="EMBL" id="KAK1144807.1"/>
    </source>
</evidence>
<gene>
    <name evidence="1" type="ORF">N8T08_004819</name>
</gene>
<sequence length="494" mass="55045">MSPFTFLLVYLCVGLQLVAALDRDFLSYPTKPRVFVLSDIANEPDDAMSLVRYLVHSNQFKTEGIVATTSVWLRNETHAEDMIEIIDAYGKVVNNLNRHAPKDSPFPSAEFFHGIVKNGSSEYGMAAVGDDIPLSDGAKLLLERLEEDSEQPLWVTAWGGTNNLAQVLYKIHKDYSSEKAAELRSRLRVYTISDQDDTGAWIRHNWPDIFYIASVHAWNQYSLATWTGMSGDILDTYDKGGPDLSKFTREWIRQNIQIGPLGKVYPDYEYTVEGDTPTFLYLIQNGLGAPEHPEHGSWGGRYALVNPSTHGLKFNHYADIQDTVVGKNNETFTSNHATIWRWRSAFQNDFAARMQWTLTANASQVNHHPVLSVNGSSGFAPVSVNATAGSTLTLDASASYDPDGDRLKFHWFQYEEASVNEEVRAADVATIDIKPFGKEGQSVKVRIPPANSSCRTTPEITSDQCQTLHLVLEVTDSGSPALTTYQRVLLQVVG</sequence>
<accession>A0ACC3B328</accession>
<name>A0ACC3B328_9EURO</name>
<comment type="caution">
    <text evidence="1">The sequence shown here is derived from an EMBL/GenBank/DDBJ whole genome shotgun (WGS) entry which is preliminary data.</text>
</comment>
<protein>
    <submittedName>
        <fullName evidence="1">Uncharacterized protein</fullName>
    </submittedName>
</protein>
<proteinExistence type="predicted"/>
<dbReference type="Proteomes" id="UP001177260">
    <property type="component" value="Unassembled WGS sequence"/>
</dbReference>
<reference evidence="1 2" key="1">
    <citation type="journal article" date="2023" name="ACS Omega">
        <title>Identification of the Neoaspergillic Acid Biosynthesis Gene Cluster by Establishing an In Vitro CRISPR-Ribonucleoprotein Genetic System in Aspergillus melleus.</title>
        <authorList>
            <person name="Yuan B."/>
            <person name="Grau M.F."/>
            <person name="Murata R.M."/>
            <person name="Torok T."/>
            <person name="Venkateswaran K."/>
            <person name="Stajich J.E."/>
            <person name="Wang C.C.C."/>
        </authorList>
    </citation>
    <scope>NUCLEOTIDE SEQUENCE [LARGE SCALE GENOMIC DNA]</scope>
    <source>
        <strain evidence="1 2">IMV 1140</strain>
    </source>
</reference>
<dbReference type="EMBL" id="JAOPJF010000028">
    <property type="protein sequence ID" value="KAK1144807.1"/>
    <property type="molecule type" value="Genomic_DNA"/>
</dbReference>
<keyword evidence="2" id="KW-1185">Reference proteome</keyword>
<evidence type="ECO:0000313" key="2">
    <source>
        <dbReference type="Proteomes" id="UP001177260"/>
    </source>
</evidence>
<organism evidence="1 2">
    <name type="scientific">Aspergillus melleus</name>
    <dbReference type="NCBI Taxonomy" id="138277"/>
    <lineage>
        <taxon>Eukaryota</taxon>
        <taxon>Fungi</taxon>
        <taxon>Dikarya</taxon>
        <taxon>Ascomycota</taxon>
        <taxon>Pezizomycotina</taxon>
        <taxon>Eurotiomycetes</taxon>
        <taxon>Eurotiomycetidae</taxon>
        <taxon>Eurotiales</taxon>
        <taxon>Aspergillaceae</taxon>
        <taxon>Aspergillus</taxon>
        <taxon>Aspergillus subgen. Circumdati</taxon>
    </lineage>
</organism>